<dbReference type="EMBL" id="CVQI01008836">
    <property type="protein sequence ID" value="CRK18250.1"/>
    <property type="molecule type" value="Genomic_DNA"/>
</dbReference>
<evidence type="ECO:0000313" key="1">
    <source>
        <dbReference type="EMBL" id="CRK12712.1"/>
    </source>
</evidence>
<dbReference type="Proteomes" id="UP000045706">
    <property type="component" value="Unassembled WGS sequence"/>
</dbReference>
<feature type="non-terminal residue" evidence="1">
    <location>
        <position position="34"/>
    </location>
</feature>
<protein>
    <submittedName>
        <fullName evidence="1">Uncharacterized protein</fullName>
    </submittedName>
</protein>
<evidence type="ECO:0000313" key="2">
    <source>
        <dbReference type="EMBL" id="CRK18250.1"/>
    </source>
</evidence>
<accession>A0A0G4KSI8</accession>
<gene>
    <name evidence="1" type="ORF">BN1708_020770</name>
    <name evidence="2" type="ORF">BN1723_021050</name>
</gene>
<reference evidence="3 4" key="1">
    <citation type="submission" date="2015-05" db="EMBL/GenBank/DDBJ databases">
        <authorList>
            <person name="Fogelqvist Johan"/>
        </authorList>
    </citation>
    <scope>NUCLEOTIDE SEQUENCE [LARGE SCALE GENOMIC DNA]</scope>
    <source>
        <strain evidence="1">VL1</strain>
        <strain evidence="2">VL2</strain>
    </source>
</reference>
<organism evidence="1 3">
    <name type="scientific">Verticillium longisporum</name>
    <name type="common">Verticillium dahliae var. longisporum</name>
    <dbReference type="NCBI Taxonomy" id="100787"/>
    <lineage>
        <taxon>Eukaryota</taxon>
        <taxon>Fungi</taxon>
        <taxon>Dikarya</taxon>
        <taxon>Ascomycota</taxon>
        <taxon>Pezizomycotina</taxon>
        <taxon>Sordariomycetes</taxon>
        <taxon>Hypocreomycetidae</taxon>
        <taxon>Glomerellales</taxon>
        <taxon>Plectosphaerellaceae</taxon>
        <taxon>Verticillium</taxon>
    </lineage>
</organism>
<proteinExistence type="predicted"/>
<dbReference type="AlphaFoldDB" id="A0A0G4KSI8"/>
<dbReference type="Proteomes" id="UP000044602">
    <property type="component" value="Unassembled WGS sequence"/>
</dbReference>
<name>A0A0G4KSI8_VERLO</name>
<evidence type="ECO:0000313" key="3">
    <source>
        <dbReference type="Proteomes" id="UP000044602"/>
    </source>
</evidence>
<sequence length="34" mass="4126">MAKFTVKFDAFIEQGRKRVLEERNQFHMNIAELQ</sequence>
<dbReference type="STRING" id="100787.A0A0G4KSI8"/>
<keyword evidence="3" id="KW-1185">Reference proteome</keyword>
<dbReference type="EMBL" id="CVQH01003973">
    <property type="protein sequence ID" value="CRK12712.1"/>
    <property type="molecule type" value="Genomic_DNA"/>
</dbReference>
<evidence type="ECO:0000313" key="4">
    <source>
        <dbReference type="Proteomes" id="UP000045706"/>
    </source>
</evidence>